<feature type="coiled-coil region" evidence="1">
    <location>
        <begin position="24"/>
        <end position="51"/>
    </location>
</feature>
<feature type="domain" description="Polyphosphate kinase-2-related" evidence="2">
    <location>
        <begin position="29"/>
        <end position="250"/>
    </location>
</feature>
<gene>
    <name evidence="3" type="ORF">ACFOGJ_15745</name>
</gene>
<dbReference type="InterPro" id="IPR022488">
    <property type="entry name" value="PPK2-related"/>
</dbReference>
<comment type="caution">
    <text evidence="3">The sequence shown here is derived from an EMBL/GenBank/DDBJ whole genome shotgun (WGS) entry which is preliminary data.</text>
</comment>
<evidence type="ECO:0000313" key="4">
    <source>
        <dbReference type="Proteomes" id="UP001595528"/>
    </source>
</evidence>
<name>A0ABV7L264_9PROT</name>
<organism evidence="3 4">
    <name type="scientific">Marinibaculum pumilum</name>
    <dbReference type="NCBI Taxonomy" id="1766165"/>
    <lineage>
        <taxon>Bacteria</taxon>
        <taxon>Pseudomonadati</taxon>
        <taxon>Pseudomonadota</taxon>
        <taxon>Alphaproteobacteria</taxon>
        <taxon>Rhodospirillales</taxon>
        <taxon>Rhodospirillaceae</taxon>
        <taxon>Marinibaculum</taxon>
    </lineage>
</organism>
<reference evidence="4" key="1">
    <citation type="journal article" date="2019" name="Int. J. Syst. Evol. Microbiol.">
        <title>The Global Catalogue of Microorganisms (GCM) 10K type strain sequencing project: providing services to taxonomists for standard genome sequencing and annotation.</title>
        <authorList>
            <consortium name="The Broad Institute Genomics Platform"/>
            <consortium name="The Broad Institute Genome Sequencing Center for Infectious Disease"/>
            <person name="Wu L."/>
            <person name="Ma J."/>
        </authorList>
    </citation>
    <scope>NUCLEOTIDE SEQUENCE [LARGE SCALE GENOMIC DNA]</scope>
    <source>
        <strain evidence="4">KCTC 42964</strain>
    </source>
</reference>
<dbReference type="RefSeq" id="WP_379902066.1">
    <property type="nucleotide sequence ID" value="NZ_JBHRTR010000028.1"/>
</dbReference>
<dbReference type="GO" id="GO:0016301">
    <property type="term" value="F:kinase activity"/>
    <property type="evidence" value="ECO:0007669"/>
    <property type="project" value="UniProtKB-KW"/>
</dbReference>
<dbReference type="EMBL" id="JBHRTR010000028">
    <property type="protein sequence ID" value="MFC3228697.1"/>
    <property type="molecule type" value="Genomic_DNA"/>
</dbReference>
<dbReference type="SUPFAM" id="SSF52540">
    <property type="entry name" value="P-loop containing nucleoside triphosphate hydrolases"/>
    <property type="match status" value="1"/>
</dbReference>
<dbReference type="InterPro" id="IPR027417">
    <property type="entry name" value="P-loop_NTPase"/>
</dbReference>
<proteinExistence type="predicted"/>
<keyword evidence="4" id="KW-1185">Reference proteome</keyword>
<protein>
    <submittedName>
        <fullName evidence="3">Polyphosphate kinase 2 family protein</fullName>
    </submittedName>
</protein>
<keyword evidence="1" id="KW-0175">Coiled coil</keyword>
<dbReference type="Pfam" id="PF03976">
    <property type="entry name" value="PPK2"/>
    <property type="match status" value="1"/>
</dbReference>
<accession>A0ABV7L264</accession>
<evidence type="ECO:0000256" key="1">
    <source>
        <dbReference type="SAM" id="Coils"/>
    </source>
</evidence>
<evidence type="ECO:0000259" key="2">
    <source>
        <dbReference type="Pfam" id="PF03976"/>
    </source>
</evidence>
<evidence type="ECO:0000313" key="3">
    <source>
        <dbReference type="EMBL" id="MFC3228697.1"/>
    </source>
</evidence>
<keyword evidence="3" id="KW-0808">Transferase</keyword>
<dbReference type="PANTHER" id="PTHR34383">
    <property type="entry name" value="POLYPHOSPHATE:AMP PHOSPHOTRANSFERASE-RELATED"/>
    <property type="match status" value="1"/>
</dbReference>
<keyword evidence="3" id="KW-0418">Kinase</keyword>
<dbReference type="PANTHER" id="PTHR34383:SF3">
    <property type="entry name" value="POLYPHOSPHATE:AMP PHOSPHOTRANSFERASE"/>
    <property type="match status" value="1"/>
</dbReference>
<dbReference type="Gene3D" id="3.40.50.300">
    <property type="entry name" value="P-loop containing nucleotide triphosphate hydrolases"/>
    <property type="match status" value="1"/>
</dbReference>
<dbReference type="Proteomes" id="UP001595528">
    <property type="component" value="Unassembled WGS sequence"/>
</dbReference>
<sequence>MSNGDVADHLKAACRIGRLAAVDLTARMADSEEYEKAIKELQKRLLTVQQAYLVRGYRAVVAFEGWDAAGKGGAVRRLTSMLDPRFLKVWPIGAPNILEQEMPFLHRFWMRLPSPGTLTIFDRSWYGRVLVERVEGLIPPAAWERAYDEINAFEATLQAEDVRVVKILLHVSAEEQLQRLAERLSKPRKRWKLTEADFLARQYRGAYIDAYEEMLDRCSPPERPWLVLSGEYKWFGRVASLQAICEALEKDVDLTPPPLDDRLRALAAAAGIAGDSIPDDSE</sequence>